<evidence type="ECO:0000256" key="1">
    <source>
        <dbReference type="ARBA" id="ARBA00022801"/>
    </source>
</evidence>
<comment type="caution">
    <text evidence="3">The sequence shown here is derived from an EMBL/GenBank/DDBJ whole genome shotgun (WGS) entry which is preliminary data.</text>
</comment>
<dbReference type="GO" id="GO:0016787">
    <property type="term" value="F:hydrolase activity"/>
    <property type="evidence" value="ECO:0007669"/>
    <property type="project" value="UniProtKB-KW"/>
</dbReference>
<dbReference type="EC" id="3.1.2.-" evidence="3"/>
<organism evidence="3 4">
    <name type="scientific">Phenylobacterium terrae</name>
    <dbReference type="NCBI Taxonomy" id="2665495"/>
    <lineage>
        <taxon>Bacteria</taxon>
        <taxon>Pseudomonadati</taxon>
        <taxon>Pseudomonadota</taxon>
        <taxon>Alphaproteobacteria</taxon>
        <taxon>Caulobacterales</taxon>
        <taxon>Caulobacteraceae</taxon>
        <taxon>Phenylobacterium</taxon>
    </lineage>
</organism>
<evidence type="ECO:0000259" key="2">
    <source>
        <dbReference type="Pfam" id="PF03061"/>
    </source>
</evidence>
<dbReference type="PANTHER" id="PTHR43240">
    <property type="entry name" value="1,4-DIHYDROXY-2-NAPHTHOYL-COA THIOESTERASE 1"/>
    <property type="match status" value="1"/>
</dbReference>
<evidence type="ECO:0000313" key="4">
    <source>
        <dbReference type="Proteomes" id="UP001597237"/>
    </source>
</evidence>
<name>A0ABW4N8L0_9CAUL</name>
<dbReference type="RefSeq" id="WP_377283436.1">
    <property type="nucleotide sequence ID" value="NZ_JBHRSI010000009.1"/>
</dbReference>
<dbReference type="EMBL" id="JBHUEY010000012">
    <property type="protein sequence ID" value="MFD1785859.1"/>
    <property type="molecule type" value="Genomic_DNA"/>
</dbReference>
<evidence type="ECO:0000313" key="3">
    <source>
        <dbReference type="EMBL" id="MFD1785859.1"/>
    </source>
</evidence>
<accession>A0ABW4N8L0</accession>
<protein>
    <submittedName>
        <fullName evidence="3">PaaI family thioesterase</fullName>
        <ecNumber evidence="3">3.1.2.-</ecNumber>
    </submittedName>
</protein>
<proteinExistence type="predicted"/>
<dbReference type="Pfam" id="PF03061">
    <property type="entry name" value="4HBT"/>
    <property type="match status" value="1"/>
</dbReference>
<dbReference type="InterPro" id="IPR006683">
    <property type="entry name" value="Thioestr_dom"/>
</dbReference>
<dbReference type="SUPFAM" id="SSF54637">
    <property type="entry name" value="Thioesterase/thiol ester dehydrase-isomerase"/>
    <property type="match status" value="1"/>
</dbReference>
<keyword evidence="1 3" id="KW-0378">Hydrolase</keyword>
<dbReference type="InterPro" id="IPR029069">
    <property type="entry name" value="HotDog_dom_sf"/>
</dbReference>
<dbReference type="NCBIfam" id="TIGR00369">
    <property type="entry name" value="unchar_dom_1"/>
    <property type="match status" value="1"/>
</dbReference>
<dbReference type="PANTHER" id="PTHR43240:SF10">
    <property type="entry name" value="BLL4964 PROTEIN"/>
    <property type="match status" value="1"/>
</dbReference>
<dbReference type="CDD" id="cd03443">
    <property type="entry name" value="PaaI_thioesterase"/>
    <property type="match status" value="1"/>
</dbReference>
<gene>
    <name evidence="3" type="ORF">ACFSC0_20875</name>
</gene>
<sequence length="141" mass="14807">MNPLKLTGPEVQALIQKAFPKADPDRMPKVTEAAPGRLRMVAPFQPEMLRPGGVIAGPTLMSLADTVAYAIVLAHVGEQLMAVTSTLTMHFLRGAKPGDLVADAGLLRLGARSAVCDVRIWTESPDALAAHATVAYALPAA</sequence>
<dbReference type="Gene3D" id="3.10.129.10">
    <property type="entry name" value="Hotdog Thioesterase"/>
    <property type="match status" value="1"/>
</dbReference>
<keyword evidence="4" id="KW-1185">Reference proteome</keyword>
<dbReference type="InterPro" id="IPR003736">
    <property type="entry name" value="PAAI_dom"/>
</dbReference>
<reference evidence="4" key="1">
    <citation type="journal article" date="2019" name="Int. J. Syst. Evol. Microbiol.">
        <title>The Global Catalogue of Microorganisms (GCM) 10K type strain sequencing project: providing services to taxonomists for standard genome sequencing and annotation.</title>
        <authorList>
            <consortium name="The Broad Institute Genomics Platform"/>
            <consortium name="The Broad Institute Genome Sequencing Center for Infectious Disease"/>
            <person name="Wu L."/>
            <person name="Ma J."/>
        </authorList>
    </citation>
    <scope>NUCLEOTIDE SEQUENCE [LARGE SCALE GENOMIC DNA]</scope>
    <source>
        <strain evidence="4">DFY28</strain>
    </source>
</reference>
<feature type="domain" description="Thioesterase" evidence="2">
    <location>
        <begin position="52"/>
        <end position="126"/>
    </location>
</feature>
<dbReference type="Proteomes" id="UP001597237">
    <property type="component" value="Unassembled WGS sequence"/>
</dbReference>